<dbReference type="Proteomes" id="UP000887013">
    <property type="component" value="Unassembled WGS sequence"/>
</dbReference>
<proteinExistence type="predicted"/>
<accession>A0A8X6INL0</accession>
<gene>
    <name evidence="2" type="primary">AVEN_179633_1</name>
    <name evidence="2" type="ORF">NPIL_525541</name>
</gene>
<sequence length="92" mass="10002">MTKHRLYRLRSPSAQSLRICSCFLQCVLISLLCSISMCTEFSLSDSSSPSYDQVPCSVFCDCLGPEFAVQADCSNRTLTAVPADLSPGTVKL</sequence>
<feature type="chain" id="PRO_5036450915" description="Secreted protein" evidence="1">
    <location>
        <begin position="39"/>
        <end position="92"/>
    </location>
</feature>
<evidence type="ECO:0000313" key="3">
    <source>
        <dbReference type="Proteomes" id="UP000887013"/>
    </source>
</evidence>
<name>A0A8X6INL0_NEPPI</name>
<keyword evidence="3" id="KW-1185">Reference proteome</keyword>
<evidence type="ECO:0008006" key="4">
    <source>
        <dbReference type="Google" id="ProtNLM"/>
    </source>
</evidence>
<protein>
    <recommendedName>
        <fullName evidence="4">Secreted protein</fullName>
    </recommendedName>
</protein>
<dbReference type="AlphaFoldDB" id="A0A8X6INL0"/>
<dbReference type="EMBL" id="BMAW01092194">
    <property type="protein sequence ID" value="GFS53610.1"/>
    <property type="molecule type" value="Genomic_DNA"/>
</dbReference>
<reference evidence="2" key="1">
    <citation type="submission" date="2020-08" db="EMBL/GenBank/DDBJ databases">
        <title>Multicomponent nature underlies the extraordinary mechanical properties of spider dragline silk.</title>
        <authorList>
            <person name="Kono N."/>
            <person name="Nakamura H."/>
            <person name="Mori M."/>
            <person name="Yoshida Y."/>
            <person name="Ohtoshi R."/>
            <person name="Malay A.D."/>
            <person name="Moran D.A.P."/>
            <person name="Tomita M."/>
            <person name="Numata K."/>
            <person name="Arakawa K."/>
        </authorList>
    </citation>
    <scope>NUCLEOTIDE SEQUENCE</scope>
</reference>
<organism evidence="2 3">
    <name type="scientific">Nephila pilipes</name>
    <name type="common">Giant wood spider</name>
    <name type="synonym">Nephila maculata</name>
    <dbReference type="NCBI Taxonomy" id="299642"/>
    <lineage>
        <taxon>Eukaryota</taxon>
        <taxon>Metazoa</taxon>
        <taxon>Ecdysozoa</taxon>
        <taxon>Arthropoda</taxon>
        <taxon>Chelicerata</taxon>
        <taxon>Arachnida</taxon>
        <taxon>Araneae</taxon>
        <taxon>Araneomorphae</taxon>
        <taxon>Entelegynae</taxon>
        <taxon>Araneoidea</taxon>
        <taxon>Nephilidae</taxon>
        <taxon>Nephila</taxon>
    </lineage>
</organism>
<evidence type="ECO:0000256" key="1">
    <source>
        <dbReference type="SAM" id="SignalP"/>
    </source>
</evidence>
<dbReference type="OrthoDB" id="10068119at2759"/>
<keyword evidence="1" id="KW-0732">Signal</keyword>
<evidence type="ECO:0000313" key="2">
    <source>
        <dbReference type="EMBL" id="GFS53610.1"/>
    </source>
</evidence>
<feature type="signal peptide" evidence="1">
    <location>
        <begin position="1"/>
        <end position="38"/>
    </location>
</feature>
<comment type="caution">
    <text evidence="2">The sequence shown here is derived from an EMBL/GenBank/DDBJ whole genome shotgun (WGS) entry which is preliminary data.</text>
</comment>